<dbReference type="Proteomes" id="UP001519295">
    <property type="component" value="Unassembled WGS sequence"/>
</dbReference>
<evidence type="ECO:0000313" key="1">
    <source>
        <dbReference type="EMBL" id="MBP2365687.1"/>
    </source>
</evidence>
<keyword evidence="2" id="KW-1185">Reference proteome</keyword>
<reference evidence="1 2" key="1">
    <citation type="submission" date="2021-03" db="EMBL/GenBank/DDBJ databases">
        <title>Sequencing the genomes of 1000 actinobacteria strains.</title>
        <authorList>
            <person name="Klenk H.-P."/>
        </authorList>
    </citation>
    <scope>NUCLEOTIDE SEQUENCE [LARGE SCALE GENOMIC DNA]</scope>
    <source>
        <strain evidence="1 2">DSM 45256</strain>
    </source>
</reference>
<proteinExistence type="predicted"/>
<gene>
    <name evidence="1" type="ORF">JOF36_001383</name>
</gene>
<name>A0ABS4VP32_9PSEU</name>
<protein>
    <submittedName>
        <fullName evidence="1">Uncharacterized protein</fullName>
    </submittedName>
</protein>
<accession>A0ABS4VP32</accession>
<organism evidence="1 2">
    <name type="scientific">Pseudonocardia parietis</name>
    <dbReference type="NCBI Taxonomy" id="570936"/>
    <lineage>
        <taxon>Bacteria</taxon>
        <taxon>Bacillati</taxon>
        <taxon>Actinomycetota</taxon>
        <taxon>Actinomycetes</taxon>
        <taxon>Pseudonocardiales</taxon>
        <taxon>Pseudonocardiaceae</taxon>
        <taxon>Pseudonocardia</taxon>
    </lineage>
</organism>
<sequence>MVVVAAFGGVQSSPPAQGTGLPFCQVVLDVADNASLRAQLQVSPRGAALQQHTVETTCAQVRDVAATMLATLRAQQVR</sequence>
<dbReference type="RefSeq" id="WP_210025558.1">
    <property type="nucleotide sequence ID" value="NZ_JAGINU010000001.1"/>
</dbReference>
<evidence type="ECO:0000313" key="2">
    <source>
        <dbReference type="Proteomes" id="UP001519295"/>
    </source>
</evidence>
<dbReference type="EMBL" id="JAGINU010000001">
    <property type="protein sequence ID" value="MBP2365687.1"/>
    <property type="molecule type" value="Genomic_DNA"/>
</dbReference>
<comment type="caution">
    <text evidence="1">The sequence shown here is derived from an EMBL/GenBank/DDBJ whole genome shotgun (WGS) entry which is preliminary data.</text>
</comment>